<feature type="region of interest" description="Disordered" evidence="1">
    <location>
        <begin position="136"/>
        <end position="181"/>
    </location>
</feature>
<reference evidence="2 3" key="1">
    <citation type="submission" date="2023-11" db="EMBL/GenBank/DDBJ databases">
        <title>Halocaridina rubra genome assembly.</title>
        <authorList>
            <person name="Smith C."/>
        </authorList>
    </citation>
    <scope>NUCLEOTIDE SEQUENCE [LARGE SCALE GENOMIC DNA]</scope>
    <source>
        <strain evidence="2">EP-1</strain>
        <tissue evidence="2">Whole</tissue>
    </source>
</reference>
<protein>
    <submittedName>
        <fullName evidence="2">E3 ubiquitin-protein ligase HTD2</fullName>
        <ecNumber evidence="2">2.3.2.26</ecNumber>
    </submittedName>
</protein>
<feature type="non-terminal residue" evidence="2">
    <location>
        <position position="366"/>
    </location>
</feature>
<keyword evidence="2" id="KW-0012">Acyltransferase</keyword>
<dbReference type="GO" id="GO:0061630">
    <property type="term" value="F:ubiquitin protein ligase activity"/>
    <property type="evidence" value="ECO:0007669"/>
    <property type="project" value="UniProtKB-EC"/>
</dbReference>
<evidence type="ECO:0000313" key="3">
    <source>
        <dbReference type="Proteomes" id="UP001381693"/>
    </source>
</evidence>
<dbReference type="EMBL" id="JAXCGZ010010819">
    <property type="protein sequence ID" value="KAK7075410.1"/>
    <property type="molecule type" value="Genomic_DNA"/>
</dbReference>
<dbReference type="Proteomes" id="UP001381693">
    <property type="component" value="Unassembled WGS sequence"/>
</dbReference>
<feature type="compositionally biased region" description="Polar residues" evidence="1">
    <location>
        <begin position="159"/>
        <end position="170"/>
    </location>
</feature>
<accession>A0AAN8XAS5</accession>
<comment type="caution">
    <text evidence="2">The sequence shown here is derived from an EMBL/GenBank/DDBJ whole genome shotgun (WGS) entry which is preliminary data.</text>
</comment>
<dbReference type="EC" id="2.3.2.26" evidence="2"/>
<proteinExistence type="predicted"/>
<gene>
    <name evidence="2" type="primary">HECTD2</name>
    <name evidence="2" type="ORF">SK128_020189</name>
</gene>
<dbReference type="AlphaFoldDB" id="A0AAN8XAS5"/>
<evidence type="ECO:0000256" key="1">
    <source>
        <dbReference type="SAM" id="MobiDB-lite"/>
    </source>
</evidence>
<evidence type="ECO:0000313" key="2">
    <source>
        <dbReference type="EMBL" id="KAK7075410.1"/>
    </source>
</evidence>
<sequence length="366" mass="41096">MKQYLNISILYGSKLSPSASSCQNLQDVEQRSRFGGIGNFMISRLGSLSFHDNSSANSNNNNNNNSNARLFNNNNDVISAPTAVNPGLLAAISDSTAFRLGSGSSLPPIRRQLMDAMVSESLVIFLFTIPEEVDSRRASVSSRQGSGRLRSARSDESLNSRSSTAQSSQRPVYPARTTRREDFMQDVRKAKETKSFSEMKKFYFDTFDSYASICATFKRNPDYDGARVDDPGLKTELVYTVHDSIKEMPSVVHKHFLKAVINALLQERPHLFSKDRVRALFIILQTPVFLSQSSYTVLAHVLRNITSLCNGDHQLLVSWFKTLEVSRLRTMVGIIIQFITVRQFPPPDRSLPPLSKSKWWIPTATK</sequence>
<keyword evidence="2" id="KW-0808">Transferase</keyword>
<name>A0AAN8XAS5_HALRR</name>
<keyword evidence="3" id="KW-1185">Reference proteome</keyword>
<organism evidence="2 3">
    <name type="scientific">Halocaridina rubra</name>
    <name type="common">Hawaiian red shrimp</name>
    <dbReference type="NCBI Taxonomy" id="373956"/>
    <lineage>
        <taxon>Eukaryota</taxon>
        <taxon>Metazoa</taxon>
        <taxon>Ecdysozoa</taxon>
        <taxon>Arthropoda</taxon>
        <taxon>Crustacea</taxon>
        <taxon>Multicrustacea</taxon>
        <taxon>Malacostraca</taxon>
        <taxon>Eumalacostraca</taxon>
        <taxon>Eucarida</taxon>
        <taxon>Decapoda</taxon>
        <taxon>Pleocyemata</taxon>
        <taxon>Caridea</taxon>
        <taxon>Atyoidea</taxon>
        <taxon>Atyidae</taxon>
        <taxon>Halocaridina</taxon>
    </lineage>
</organism>